<evidence type="ECO:0000256" key="4">
    <source>
        <dbReference type="ARBA" id="ARBA00023136"/>
    </source>
</evidence>
<dbReference type="Pfam" id="PF00664">
    <property type="entry name" value="ABC_membrane"/>
    <property type="match status" value="1"/>
</dbReference>
<dbReference type="GO" id="GO:0005524">
    <property type="term" value="F:ATP binding"/>
    <property type="evidence" value="ECO:0007669"/>
    <property type="project" value="InterPro"/>
</dbReference>
<comment type="subcellular location">
    <subcellularLocation>
        <location evidence="1">Membrane</location>
        <topology evidence="1">Multi-pass membrane protein</topology>
    </subcellularLocation>
</comment>
<feature type="transmembrane region" description="Helical" evidence="5">
    <location>
        <begin position="108"/>
        <end position="128"/>
    </location>
</feature>
<organism evidence="7 8">
    <name type="scientific">Fusarium napiforme</name>
    <dbReference type="NCBI Taxonomy" id="42672"/>
    <lineage>
        <taxon>Eukaryota</taxon>
        <taxon>Fungi</taxon>
        <taxon>Dikarya</taxon>
        <taxon>Ascomycota</taxon>
        <taxon>Pezizomycotina</taxon>
        <taxon>Sordariomycetes</taxon>
        <taxon>Hypocreomycetidae</taxon>
        <taxon>Hypocreales</taxon>
        <taxon>Nectriaceae</taxon>
        <taxon>Fusarium</taxon>
        <taxon>Fusarium fujikuroi species complex</taxon>
    </lineage>
</organism>
<dbReference type="Proteomes" id="UP000574317">
    <property type="component" value="Unassembled WGS sequence"/>
</dbReference>
<keyword evidence="8" id="KW-1185">Reference proteome</keyword>
<keyword evidence="2 5" id="KW-0812">Transmembrane</keyword>
<gene>
    <name evidence="7" type="ORF">FNAPI_13386</name>
</gene>
<evidence type="ECO:0000259" key="6">
    <source>
        <dbReference type="PROSITE" id="PS50929"/>
    </source>
</evidence>
<dbReference type="AlphaFoldDB" id="A0A8H5MJC2"/>
<protein>
    <submittedName>
        <fullName evidence="7">Leptomycin b resistance pmd1</fullName>
    </submittedName>
</protein>
<evidence type="ECO:0000256" key="5">
    <source>
        <dbReference type="SAM" id="Phobius"/>
    </source>
</evidence>
<sequence length="234" mass="25594">MDSKEKKDKTNQRDGVFEHSMQAVAIFATICSGAGIALQNLIFAKLITLITDFTSAEISPAYLLDNAATLALCFAYLVAFFDFGTGGSIAAQASSNGRLIQGNISKRLGLLFQGTSIFITAFTITFIFQWKLTLIYLCIAPAPLNGAAAGIMAGHETDILEIHSRDNSFTESILSSARIIHAFEMRDRLSRKYDIYLTNAHHVGNKISSHFGTLLLGEYCIVYLGYGLAFWQGI</sequence>
<keyword evidence="4 5" id="KW-0472">Membrane</keyword>
<evidence type="ECO:0000313" key="7">
    <source>
        <dbReference type="EMBL" id="KAF5531114.1"/>
    </source>
</evidence>
<dbReference type="InterPro" id="IPR039421">
    <property type="entry name" value="Type_1_exporter"/>
</dbReference>
<feature type="domain" description="ABC transmembrane type-1" evidence="6">
    <location>
        <begin position="78"/>
        <end position="234"/>
    </location>
</feature>
<feature type="transmembrane region" description="Helical" evidence="5">
    <location>
        <begin position="21"/>
        <end position="47"/>
    </location>
</feature>
<reference evidence="7 8" key="1">
    <citation type="submission" date="2020-05" db="EMBL/GenBank/DDBJ databases">
        <title>Identification and distribution of gene clusters putatively required for synthesis of sphingolipid metabolism inhibitors in phylogenetically diverse species of the filamentous fungus Fusarium.</title>
        <authorList>
            <person name="Kim H.-S."/>
            <person name="Busman M."/>
            <person name="Brown D.W."/>
            <person name="Divon H."/>
            <person name="Uhlig S."/>
            <person name="Proctor R.H."/>
        </authorList>
    </citation>
    <scope>NUCLEOTIDE SEQUENCE [LARGE SCALE GENOMIC DNA]</scope>
    <source>
        <strain evidence="7 8">NRRL 25196</strain>
    </source>
</reference>
<dbReference type="EMBL" id="JAAOAO010000812">
    <property type="protein sequence ID" value="KAF5531114.1"/>
    <property type="molecule type" value="Genomic_DNA"/>
</dbReference>
<proteinExistence type="predicted"/>
<dbReference type="Gene3D" id="1.20.1560.10">
    <property type="entry name" value="ABC transporter type 1, transmembrane domain"/>
    <property type="match status" value="1"/>
</dbReference>
<dbReference type="SUPFAM" id="SSF90123">
    <property type="entry name" value="ABC transporter transmembrane region"/>
    <property type="match status" value="1"/>
</dbReference>
<feature type="transmembrane region" description="Helical" evidence="5">
    <location>
        <begin position="67"/>
        <end position="87"/>
    </location>
</feature>
<evidence type="ECO:0000256" key="2">
    <source>
        <dbReference type="ARBA" id="ARBA00022692"/>
    </source>
</evidence>
<dbReference type="InterPro" id="IPR036640">
    <property type="entry name" value="ABC1_TM_sf"/>
</dbReference>
<dbReference type="PROSITE" id="PS50929">
    <property type="entry name" value="ABC_TM1F"/>
    <property type="match status" value="1"/>
</dbReference>
<dbReference type="PANTHER" id="PTHR24222:SF76">
    <property type="entry name" value="MYCOBACTIN IMPORT ATP-BINDING_PERMEASE PROTEIN IRTB"/>
    <property type="match status" value="1"/>
</dbReference>
<evidence type="ECO:0000313" key="8">
    <source>
        <dbReference type="Proteomes" id="UP000574317"/>
    </source>
</evidence>
<keyword evidence="3 5" id="KW-1133">Transmembrane helix</keyword>
<dbReference type="InterPro" id="IPR011527">
    <property type="entry name" value="ABC1_TM_dom"/>
</dbReference>
<name>A0A8H5MJC2_9HYPO</name>
<comment type="caution">
    <text evidence="7">The sequence shown here is derived from an EMBL/GenBank/DDBJ whole genome shotgun (WGS) entry which is preliminary data.</text>
</comment>
<dbReference type="PANTHER" id="PTHR24222">
    <property type="entry name" value="ABC TRANSPORTER B FAMILY"/>
    <property type="match status" value="1"/>
</dbReference>
<accession>A0A8H5MJC2</accession>
<evidence type="ECO:0000256" key="3">
    <source>
        <dbReference type="ARBA" id="ARBA00022989"/>
    </source>
</evidence>
<dbReference type="GO" id="GO:0140359">
    <property type="term" value="F:ABC-type transporter activity"/>
    <property type="evidence" value="ECO:0007669"/>
    <property type="project" value="InterPro"/>
</dbReference>
<dbReference type="GO" id="GO:0005886">
    <property type="term" value="C:plasma membrane"/>
    <property type="evidence" value="ECO:0007669"/>
    <property type="project" value="TreeGrafter"/>
</dbReference>
<evidence type="ECO:0000256" key="1">
    <source>
        <dbReference type="ARBA" id="ARBA00004141"/>
    </source>
</evidence>